<feature type="region of interest" description="Disordered" evidence="1">
    <location>
        <begin position="195"/>
        <end position="221"/>
    </location>
</feature>
<feature type="region of interest" description="Disordered" evidence="1">
    <location>
        <begin position="1"/>
        <end position="138"/>
    </location>
</feature>
<organism evidence="3 4">
    <name type="scientific">Actinobaculum massiliense ACS-171-V-Col2</name>
    <dbReference type="NCBI Taxonomy" id="883066"/>
    <lineage>
        <taxon>Bacteria</taxon>
        <taxon>Bacillati</taxon>
        <taxon>Actinomycetota</taxon>
        <taxon>Actinomycetes</taxon>
        <taxon>Actinomycetales</taxon>
        <taxon>Actinomycetaceae</taxon>
        <taxon>Actinobaculum</taxon>
    </lineage>
</organism>
<keyword evidence="2" id="KW-0472">Membrane</keyword>
<keyword evidence="2" id="KW-1133">Transmembrane helix</keyword>
<dbReference type="PATRIC" id="fig|883066.3.peg.1541"/>
<name>K9EF75_9ACTO</name>
<protein>
    <submittedName>
        <fullName evidence="3">Uncharacterized protein</fullName>
    </submittedName>
</protein>
<feature type="transmembrane region" description="Helical" evidence="2">
    <location>
        <begin position="231"/>
        <end position="254"/>
    </location>
</feature>
<keyword evidence="4" id="KW-1185">Reference proteome</keyword>
<keyword evidence="2" id="KW-0812">Transmembrane</keyword>
<feature type="compositionally biased region" description="Basic and acidic residues" evidence="1">
    <location>
        <begin position="47"/>
        <end position="97"/>
    </location>
</feature>
<dbReference type="STRING" id="202789.GCA_001457435_00628"/>
<evidence type="ECO:0000313" key="4">
    <source>
        <dbReference type="Proteomes" id="UP000009888"/>
    </source>
</evidence>
<dbReference type="EMBL" id="AGWL01000008">
    <property type="protein sequence ID" value="EKU94531.1"/>
    <property type="molecule type" value="Genomic_DNA"/>
</dbReference>
<proteinExistence type="predicted"/>
<feature type="compositionally biased region" description="Acidic residues" evidence="1">
    <location>
        <begin position="209"/>
        <end position="221"/>
    </location>
</feature>
<sequence length="281" mass="31261">MGDGTPRLTRRQMRERGLLDAIPQEATSPIERISQTQEIPLHRRSRKDILAAERQSEEAQQREAEAKQCEAEAQRQAEEQQRQAEERQRQTEAETRAQEPVVADEEAAESGVVVEPDPPVPAVEAEPETEASDEISRVSVFDRFESDEEAQSPRYIHSDESVVVREALRAPETSAQAEEELTDEANLSLSEQLRSRTMADSRLSSQPSEESEVEEVGVEEPEEKRRGGASWIVTMLILVIIGLVLGVLIGTLWLKYVSMGADPSTLGNVPNVLIADAKEIL</sequence>
<comment type="caution">
    <text evidence="3">The sequence shown here is derived from an EMBL/GenBank/DDBJ whole genome shotgun (WGS) entry which is preliminary data.</text>
</comment>
<reference evidence="3 4" key="1">
    <citation type="submission" date="2012-09" db="EMBL/GenBank/DDBJ databases">
        <title>The Genome Sequence of Actinobaculum massiliae ACS-171-V-COL2.</title>
        <authorList>
            <consortium name="The Broad Institute Genome Sequencing Platform"/>
            <person name="Earl A."/>
            <person name="Ward D."/>
            <person name="Feldgarden M."/>
            <person name="Gevers D."/>
            <person name="Saerens B."/>
            <person name="Vaneechoutte M."/>
            <person name="Walker B."/>
            <person name="Young S.K."/>
            <person name="Zeng Q."/>
            <person name="Gargeya S."/>
            <person name="Fitzgerald M."/>
            <person name="Haas B."/>
            <person name="Abouelleil A."/>
            <person name="Alvarado L."/>
            <person name="Arachchi H.M."/>
            <person name="Berlin A."/>
            <person name="Chapman S.B."/>
            <person name="Goldberg J."/>
            <person name="Griggs A."/>
            <person name="Gujja S."/>
            <person name="Hansen M."/>
            <person name="Howarth C."/>
            <person name="Imamovic A."/>
            <person name="Larimer J."/>
            <person name="McCowen C."/>
            <person name="Montmayeur A."/>
            <person name="Murphy C."/>
            <person name="Neiman D."/>
            <person name="Pearson M."/>
            <person name="Priest M."/>
            <person name="Roberts A."/>
            <person name="Saif S."/>
            <person name="Shea T."/>
            <person name="Sisk P."/>
            <person name="Sykes S."/>
            <person name="Wortman J."/>
            <person name="Nusbaum C."/>
            <person name="Birren B."/>
        </authorList>
    </citation>
    <scope>NUCLEOTIDE SEQUENCE [LARGE SCALE GENOMIC DNA]</scope>
    <source>
        <strain evidence="4">ACS-171-V-Col2</strain>
    </source>
</reference>
<evidence type="ECO:0000256" key="2">
    <source>
        <dbReference type="SAM" id="Phobius"/>
    </source>
</evidence>
<gene>
    <name evidence="3" type="ORF">HMPREF9233_01478</name>
</gene>
<dbReference type="AlphaFoldDB" id="K9EF75"/>
<evidence type="ECO:0000256" key="1">
    <source>
        <dbReference type="SAM" id="MobiDB-lite"/>
    </source>
</evidence>
<dbReference type="RefSeq" id="WP_007001683.1">
    <property type="nucleotide sequence ID" value="NZ_JH992956.1"/>
</dbReference>
<evidence type="ECO:0000313" key="3">
    <source>
        <dbReference type="EMBL" id="EKU94531.1"/>
    </source>
</evidence>
<dbReference type="Proteomes" id="UP000009888">
    <property type="component" value="Unassembled WGS sequence"/>
</dbReference>
<accession>K9EF75</accession>
<dbReference type="HOGENOM" id="CLU_989132_0_0_11"/>